<evidence type="ECO:0000259" key="11">
    <source>
        <dbReference type="PROSITE" id="PS51900"/>
    </source>
</evidence>
<name>F4KJW8_PORAD</name>
<evidence type="ECO:0000256" key="7">
    <source>
        <dbReference type="ARBA" id="ARBA00023172"/>
    </source>
</evidence>
<protein>
    <submittedName>
        <fullName evidence="12">Tyrosine recombinase xerC</fullName>
    </submittedName>
</protein>
<comment type="subcellular location">
    <subcellularLocation>
        <location evidence="1">Cytoplasm</location>
    </subcellularLocation>
</comment>
<dbReference type="SUPFAM" id="SSF69754">
    <property type="entry name" value="Ribosome binding protein Y (YfiA homologue)"/>
    <property type="match status" value="1"/>
</dbReference>
<dbReference type="InterPro" id="IPR044068">
    <property type="entry name" value="CB"/>
</dbReference>
<dbReference type="InterPro" id="IPR002104">
    <property type="entry name" value="Integrase_catalytic"/>
</dbReference>
<dbReference type="InterPro" id="IPR004107">
    <property type="entry name" value="Integrase_SAM-like_N"/>
</dbReference>
<dbReference type="RefSeq" id="WP_013760221.1">
    <property type="nucleotide sequence ID" value="NC_015501.1"/>
</dbReference>
<dbReference type="PANTHER" id="PTHR30349">
    <property type="entry name" value="PHAGE INTEGRASE-RELATED"/>
    <property type="match status" value="1"/>
</dbReference>
<dbReference type="SUPFAM" id="SSF56349">
    <property type="entry name" value="DNA breaking-rejoining enzymes"/>
    <property type="match status" value="1"/>
</dbReference>
<feature type="domain" description="Tyr recombinase" evidence="10">
    <location>
        <begin position="117"/>
        <end position="299"/>
    </location>
</feature>
<dbReference type="GO" id="GO:0003677">
    <property type="term" value="F:DNA binding"/>
    <property type="evidence" value="ECO:0007669"/>
    <property type="project" value="UniProtKB-UniRule"/>
</dbReference>
<evidence type="ECO:0000259" key="10">
    <source>
        <dbReference type="PROSITE" id="PS51898"/>
    </source>
</evidence>
<feature type="domain" description="Core-binding (CB)" evidence="11">
    <location>
        <begin position="8"/>
        <end position="96"/>
    </location>
</feature>
<evidence type="ECO:0000313" key="13">
    <source>
        <dbReference type="Proteomes" id="UP000006545"/>
    </source>
</evidence>
<evidence type="ECO:0000256" key="6">
    <source>
        <dbReference type="ARBA" id="ARBA00023125"/>
    </source>
</evidence>
<evidence type="ECO:0000256" key="8">
    <source>
        <dbReference type="ARBA" id="ARBA00023306"/>
    </source>
</evidence>
<sequence length="407" mass="46411">MDHIMLTEELEQTLEAFIEYLRLERNASPLTLNTYRPAITSYMECALELASDEWQPSDADRDLVRNWIMQQMDDELTSTTVNKNLSAVKSFYKYLQLRGVVDNNPTRYLRGPKREHTLPSFLTQAQIEEALETIPTDPEDFLAVRNRLIIETIYQTGLRRAEVASLETQQVDLASMSLRVVGKGRKERIVPFGEALKEQMKAYLTLKEQKVGQSRYFFVTLKCRPLSGADVYQVVHKALDIVPGLPRRGAHTLRHSFATEMLNAGAPITSIKELLGHSNLETTTRYTHTSFEQLKQLYHAHPRAQSQVPSMINVHIQSLQFDASEALQEFAKKKIDRLARFDDTIIKAEVTLRLDKSNVTQGKIAAIRLFVPGYDHYAEKGAATFEEAIDESIDALKRQIDRAKANK</sequence>
<dbReference type="AlphaFoldDB" id="F4KJW8"/>
<dbReference type="Pfam" id="PF02482">
    <property type="entry name" value="Ribosomal_S30AE"/>
    <property type="match status" value="1"/>
</dbReference>
<evidence type="ECO:0000256" key="9">
    <source>
        <dbReference type="PROSITE-ProRule" id="PRU01248"/>
    </source>
</evidence>
<evidence type="ECO:0000313" key="12">
    <source>
        <dbReference type="EMBL" id="AEE12693.1"/>
    </source>
</evidence>
<evidence type="ECO:0000256" key="1">
    <source>
        <dbReference type="ARBA" id="ARBA00004496"/>
    </source>
</evidence>
<dbReference type="Pfam" id="PF02899">
    <property type="entry name" value="Phage_int_SAM_1"/>
    <property type="match status" value="1"/>
</dbReference>
<dbReference type="GO" id="GO:0007059">
    <property type="term" value="P:chromosome segregation"/>
    <property type="evidence" value="ECO:0007669"/>
    <property type="project" value="UniProtKB-KW"/>
</dbReference>
<dbReference type="STRING" id="879243.Poras_0746"/>
<dbReference type="HOGENOM" id="CLU_027562_9_0_10"/>
<dbReference type="InterPro" id="IPR010998">
    <property type="entry name" value="Integrase_recombinase_N"/>
</dbReference>
<dbReference type="InterPro" id="IPR013762">
    <property type="entry name" value="Integrase-like_cat_sf"/>
</dbReference>
<gene>
    <name evidence="12" type="ordered locus">Poras_0746</name>
</gene>
<dbReference type="InterPro" id="IPR003489">
    <property type="entry name" value="RHF/RaiA"/>
</dbReference>
<keyword evidence="2" id="KW-0963">Cytoplasm</keyword>
<dbReference type="GO" id="GO:0005737">
    <property type="term" value="C:cytoplasm"/>
    <property type="evidence" value="ECO:0007669"/>
    <property type="project" value="UniProtKB-SubCell"/>
</dbReference>
<keyword evidence="8" id="KW-0131">Cell cycle</keyword>
<keyword evidence="7" id="KW-0233">DNA recombination</keyword>
<dbReference type="InterPro" id="IPR036567">
    <property type="entry name" value="RHF-like"/>
</dbReference>
<dbReference type="CDD" id="cd00552">
    <property type="entry name" value="RaiA"/>
    <property type="match status" value="1"/>
</dbReference>
<proteinExistence type="predicted"/>
<evidence type="ECO:0000256" key="5">
    <source>
        <dbReference type="ARBA" id="ARBA00022908"/>
    </source>
</evidence>
<dbReference type="GO" id="GO:0015074">
    <property type="term" value="P:DNA integration"/>
    <property type="evidence" value="ECO:0007669"/>
    <property type="project" value="UniProtKB-KW"/>
</dbReference>
<keyword evidence="4" id="KW-0159">Chromosome partition</keyword>
<evidence type="ECO:0000256" key="4">
    <source>
        <dbReference type="ARBA" id="ARBA00022829"/>
    </source>
</evidence>
<dbReference type="PROSITE" id="PS51900">
    <property type="entry name" value="CB"/>
    <property type="match status" value="1"/>
</dbReference>
<keyword evidence="5" id="KW-0229">DNA integration</keyword>
<evidence type="ECO:0000256" key="3">
    <source>
        <dbReference type="ARBA" id="ARBA00022618"/>
    </source>
</evidence>
<reference evidence="13" key="1">
    <citation type="submission" date="2011-04" db="EMBL/GenBank/DDBJ databases">
        <title>The complete genome of Porphyromonas asaccharolytica DSM 20707.</title>
        <authorList>
            <person name="Lucas S."/>
            <person name="Han J."/>
            <person name="Lapidus A."/>
            <person name="Bruce D."/>
            <person name="Goodwin L."/>
            <person name="Pitluck S."/>
            <person name="Peters L."/>
            <person name="Kyrpides N."/>
            <person name="Mavromatis K."/>
            <person name="Ivanova N."/>
            <person name="Ovchinnikova G."/>
            <person name="Pagani I."/>
            <person name="Lu M."/>
            <person name="Detter J.C."/>
            <person name="Tapia R."/>
            <person name="Han C."/>
            <person name="Land M."/>
            <person name="Hauser L."/>
            <person name="Markowitz V."/>
            <person name="Cheng J.-F."/>
            <person name="Hugenholtz P."/>
            <person name="Woyke T."/>
            <person name="Wu D."/>
            <person name="Gronow S."/>
            <person name="Wellnitz S."/>
            <person name="Brambilla E."/>
            <person name="Klenk H.-P."/>
            <person name="Eisen J.A."/>
        </authorList>
    </citation>
    <scope>NUCLEOTIDE SEQUENCE [LARGE SCALE GENOMIC DNA]</scope>
    <source>
        <strain evidence="13">ATCC 25260 / DSM 20707 / VPI 4198</strain>
    </source>
</reference>
<dbReference type="GO" id="GO:0006310">
    <property type="term" value="P:DNA recombination"/>
    <property type="evidence" value="ECO:0007669"/>
    <property type="project" value="UniProtKB-KW"/>
</dbReference>
<dbReference type="Gene3D" id="1.10.443.10">
    <property type="entry name" value="Intergrase catalytic core"/>
    <property type="match status" value="1"/>
</dbReference>
<dbReference type="InterPro" id="IPR050090">
    <property type="entry name" value="Tyrosine_recombinase_XerCD"/>
</dbReference>
<dbReference type="eggNOG" id="COG4974">
    <property type="taxonomic scope" value="Bacteria"/>
</dbReference>
<accession>F4KJW8</accession>
<dbReference type="InterPro" id="IPR011010">
    <property type="entry name" value="DNA_brk_join_enz"/>
</dbReference>
<dbReference type="Gene3D" id="3.30.160.100">
    <property type="entry name" value="Ribosome hibernation promotion factor-like"/>
    <property type="match status" value="1"/>
</dbReference>
<keyword evidence="13" id="KW-1185">Reference proteome</keyword>
<dbReference type="Proteomes" id="UP000006545">
    <property type="component" value="Chromosome"/>
</dbReference>
<dbReference type="PANTHER" id="PTHR30349:SF77">
    <property type="entry name" value="TYROSINE RECOMBINASE XERC"/>
    <property type="match status" value="1"/>
</dbReference>
<evidence type="ECO:0000256" key="2">
    <source>
        <dbReference type="ARBA" id="ARBA00022490"/>
    </source>
</evidence>
<dbReference type="Pfam" id="PF00589">
    <property type="entry name" value="Phage_integrase"/>
    <property type="match status" value="1"/>
</dbReference>
<dbReference type="GO" id="GO:0051301">
    <property type="term" value="P:cell division"/>
    <property type="evidence" value="ECO:0007669"/>
    <property type="project" value="UniProtKB-KW"/>
</dbReference>
<dbReference type="KEGG" id="pah:Poras_0746"/>
<keyword evidence="3" id="KW-0132">Cell division</keyword>
<organism evidence="12 13">
    <name type="scientific">Porphyromonas asaccharolytica (strain ATCC 25260 / DSM 20707 / BCRC 10618 / CCUG 7834 / JCM 6326 / LMG 13178 / VPI 4198 / B440)</name>
    <name type="common">Bacteroides asaccharolyticus</name>
    <dbReference type="NCBI Taxonomy" id="879243"/>
    <lineage>
        <taxon>Bacteria</taxon>
        <taxon>Pseudomonadati</taxon>
        <taxon>Bacteroidota</taxon>
        <taxon>Bacteroidia</taxon>
        <taxon>Bacteroidales</taxon>
        <taxon>Porphyromonadaceae</taxon>
        <taxon>Porphyromonas</taxon>
    </lineage>
</organism>
<keyword evidence="6 9" id="KW-0238">DNA-binding</keyword>
<dbReference type="EMBL" id="CP002689">
    <property type="protein sequence ID" value="AEE12693.1"/>
    <property type="molecule type" value="Genomic_DNA"/>
</dbReference>
<dbReference type="Gene3D" id="1.10.150.130">
    <property type="match status" value="1"/>
</dbReference>
<dbReference type="PROSITE" id="PS51898">
    <property type="entry name" value="TYR_RECOMBINASE"/>
    <property type="match status" value="1"/>
</dbReference>